<feature type="compositionally biased region" description="Acidic residues" evidence="1">
    <location>
        <begin position="1"/>
        <end position="11"/>
    </location>
</feature>
<evidence type="ECO:0000313" key="2">
    <source>
        <dbReference type="EMBL" id="MBW0526515.1"/>
    </source>
</evidence>
<evidence type="ECO:0000313" key="3">
    <source>
        <dbReference type="Proteomes" id="UP000765509"/>
    </source>
</evidence>
<dbReference type="EMBL" id="AVOT02032723">
    <property type="protein sequence ID" value="MBW0526515.1"/>
    <property type="molecule type" value="Genomic_DNA"/>
</dbReference>
<evidence type="ECO:0000256" key="1">
    <source>
        <dbReference type="SAM" id="MobiDB-lite"/>
    </source>
</evidence>
<proteinExistence type="predicted"/>
<protein>
    <submittedName>
        <fullName evidence="2">Uncharacterized protein</fullName>
    </submittedName>
</protein>
<comment type="caution">
    <text evidence="2">The sequence shown here is derived from an EMBL/GenBank/DDBJ whole genome shotgun (WGS) entry which is preliminary data.</text>
</comment>
<reference evidence="2" key="1">
    <citation type="submission" date="2021-03" db="EMBL/GenBank/DDBJ databases">
        <title>Draft genome sequence of rust myrtle Austropuccinia psidii MF-1, a brazilian biotype.</title>
        <authorList>
            <person name="Quecine M.C."/>
            <person name="Pachon D.M.R."/>
            <person name="Bonatelli M.L."/>
            <person name="Correr F.H."/>
            <person name="Franceschini L.M."/>
            <person name="Leite T.F."/>
            <person name="Margarido G.R.A."/>
            <person name="Almeida C.A."/>
            <person name="Ferrarezi J.A."/>
            <person name="Labate C.A."/>
        </authorList>
    </citation>
    <scope>NUCLEOTIDE SEQUENCE</scope>
    <source>
        <strain evidence="2">MF-1</strain>
    </source>
</reference>
<dbReference type="Proteomes" id="UP000765509">
    <property type="component" value="Unassembled WGS sequence"/>
</dbReference>
<keyword evidence="3" id="KW-1185">Reference proteome</keyword>
<gene>
    <name evidence="2" type="ORF">O181_066230</name>
</gene>
<feature type="region of interest" description="Disordered" evidence="1">
    <location>
        <begin position="1"/>
        <end position="86"/>
    </location>
</feature>
<dbReference type="AlphaFoldDB" id="A0A9Q3ENL9"/>
<name>A0A9Q3ENL9_9BASI</name>
<sequence length="86" mass="10146">MVVVDEEEEIEGGLIDLEKEIEDEDDSKRYLENGEWSRVYEEEDNKAYNGKSEDEEGDEEEEDETEKEEEEEAEMSDSNDDIEEDE</sequence>
<accession>A0A9Q3ENL9</accession>
<organism evidence="2 3">
    <name type="scientific">Austropuccinia psidii MF-1</name>
    <dbReference type="NCBI Taxonomy" id="1389203"/>
    <lineage>
        <taxon>Eukaryota</taxon>
        <taxon>Fungi</taxon>
        <taxon>Dikarya</taxon>
        <taxon>Basidiomycota</taxon>
        <taxon>Pucciniomycotina</taxon>
        <taxon>Pucciniomycetes</taxon>
        <taxon>Pucciniales</taxon>
        <taxon>Sphaerophragmiaceae</taxon>
        <taxon>Austropuccinia</taxon>
    </lineage>
</organism>
<feature type="compositionally biased region" description="Acidic residues" evidence="1">
    <location>
        <begin position="53"/>
        <end position="86"/>
    </location>
</feature>